<dbReference type="PANTHER" id="PTHR11008:SF32">
    <property type="entry name" value="CIRCADIAN CLOCK-CONTROLLED PROTEIN DAYWAKE-RELATED"/>
    <property type="match status" value="1"/>
</dbReference>
<comment type="caution">
    <text evidence="5">The sequence shown here is derived from an EMBL/GenBank/DDBJ whole genome shotgun (WGS) entry which is preliminary data.</text>
</comment>
<dbReference type="AlphaFoldDB" id="A0A9P0L2D6"/>
<dbReference type="PROSITE" id="PS51257">
    <property type="entry name" value="PROKAR_LIPOPROTEIN"/>
    <property type="match status" value="1"/>
</dbReference>
<gene>
    <name evidence="5" type="ORF">ACAOBT_LOCUS16502</name>
</gene>
<sequence>MKVRVYLVVFLQFLGYSCGVLSFKISDVFPVCKKNDDQCLTAAIEKALHYLCENGLPELKLPKLDPIAIPEISIGTKGSAADISQKYIDVKLHGFKKASVSNAHLDWEKKKLTFTVFAPQLDQVSSYDFNGRILIFPIRGQGKAVLSQSNVTVYHTIQFDTVKKQDKDYFKVVSYVISTNPSKTSFKVDNLFNGNEALSERVHEVVNDNWKVLWDEAKADVDLTYAKVYETFAQKLFGKLPISDLVIQA</sequence>
<comment type="similarity">
    <text evidence="3">Belongs to the TO family.</text>
</comment>
<dbReference type="OrthoDB" id="8190514at2759"/>
<evidence type="ECO:0000256" key="3">
    <source>
        <dbReference type="ARBA" id="ARBA00060902"/>
    </source>
</evidence>
<dbReference type="InterPro" id="IPR010562">
    <property type="entry name" value="Haemolymph_juvenile_hormone-bd"/>
</dbReference>
<protein>
    <submittedName>
        <fullName evidence="5">Uncharacterized protein</fullName>
    </submittedName>
</protein>
<name>A0A9P0L2D6_ACAOB</name>
<dbReference type="PANTHER" id="PTHR11008">
    <property type="entry name" value="PROTEIN TAKEOUT-LIKE PROTEIN"/>
    <property type="match status" value="1"/>
</dbReference>
<accession>A0A9P0L2D6</accession>
<dbReference type="Gene3D" id="3.15.10.30">
    <property type="entry name" value="Haemolymph juvenile hormone binding protein"/>
    <property type="match status" value="1"/>
</dbReference>
<evidence type="ECO:0000256" key="2">
    <source>
        <dbReference type="ARBA" id="ARBA00023108"/>
    </source>
</evidence>
<organism evidence="5 6">
    <name type="scientific">Acanthoscelides obtectus</name>
    <name type="common">Bean weevil</name>
    <name type="synonym">Bruchus obtectus</name>
    <dbReference type="NCBI Taxonomy" id="200917"/>
    <lineage>
        <taxon>Eukaryota</taxon>
        <taxon>Metazoa</taxon>
        <taxon>Ecdysozoa</taxon>
        <taxon>Arthropoda</taxon>
        <taxon>Hexapoda</taxon>
        <taxon>Insecta</taxon>
        <taxon>Pterygota</taxon>
        <taxon>Neoptera</taxon>
        <taxon>Endopterygota</taxon>
        <taxon>Coleoptera</taxon>
        <taxon>Polyphaga</taxon>
        <taxon>Cucujiformia</taxon>
        <taxon>Chrysomeloidea</taxon>
        <taxon>Chrysomelidae</taxon>
        <taxon>Bruchinae</taxon>
        <taxon>Bruchini</taxon>
        <taxon>Acanthoscelides</taxon>
    </lineage>
</organism>
<dbReference type="FunFam" id="3.15.10.30:FF:000001">
    <property type="entry name" value="Takeout-like protein 1"/>
    <property type="match status" value="1"/>
</dbReference>
<keyword evidence="1 4" id="KW-0732">Signal</keyword>
<dbReference type="Proteomes" id="UP001152888">
    <property type="component" value="Unassembled WGS sequence"/>
</dbReference>
<feature type="chain" id="PRO_5040348899" evidence="4">
    <location>
        <begin position="20"/>
        <end position="249"/>
    </location>
</feature>
<evidence type="ECO:0000313" key="6">
    <source>
        <dbReference type="Proteomes" id="UP001152888"/>
    </source>
</evidence>
<proteinExistence type="inferred from homology"/>
<dbReference type="InterPro" id="IPR038606">
    <property type="entry name" value="To_sf"/>
</dbReference>
<reference evidence="5" key="1">
    <citation type="submission" date="2022-03" db="EMBL/GenBank/DDBJ databases">
        <authorList>
            <person name="Sayadi A."/>
        </authorList>
    </citation>
    <scope>NUCLEOTIDE SEQUENCE</scope>
</reference>
<dbReference type="GO" id="GO:0005615">
    <property type="term" value="C:extracellular space"/>
    <property type="evidence" value="ECO:0007669"/>
    <property type="project" value="TreeGrafter"/>
</dbReference>
<evidence type="ECO:0000256" key="4">
    <source>
        <dbReference type="SAM" id="SignalP"/>
    </source>
</evidence>
<evidence type="ECO:0000256" key="1">
    <source>
        <dbReference type="ARBA" id="ARBA00022729"/>
    </source>
</evidence>
<keyword evidence="2" id="KW-0090">Biological rhythms</keyword>
<dbReference type="Pfam" id="PF06585">
    <property type="entry name" value="JHBP"/>
    <property type="match status" value="1"/>
</dbReference>
<evidence type="ECO:0000313" key="5">
    <source>
        <dbReference type="EMBL" id="CAH1985140.1"/>
    </source>
</evidence>
<dbReference type="SMART" id="SM00700">
    <property type="entry name" value="JHBP"/>
    <property type="match status" value="1"/>
</dbReference>
<keyword evidence="6" id="KW-1185">Reference proteome</keyword>
<feature type="signal peptide" evidence="4">
    <location>
        <begin position="1"/>
        <end position="19"/>
    </location>
</feature>
<dbReference type="GO" id="GO:0007623">
    <property type="term" value="P:circadian rhythm"/>
    <property type="evidence" value="ECO:0007669"/>
    <property type="project" value="UniProtKB-ARBA"/>
</dbReference>
<dbReference type="EMBL" id="CAKOFQ010006971">
    <property type="protein sequence ID" value="CAH1985140.1"/>
    <property type="molecule type" value="Genomic_DNA"/>
</dbReference>